<dbReference type="Proteomes" id="UP000053271">
    <property type="component" value="Unassembled WGS sequence"/>
</dbReference>
<gene>
    <name evidence="1" type="ORF">AQJ30_27500</name>
</gene>
<evidence type="ECO:0000313" key="1">
    <source>
        <dbReference type="EMBL" id="KUN34819.1"/>
    </source>
</evidence>
<dbReference type="RefSeq" id="WP_067239368.1">
    <property type="nucleotide sequence ID" value="NZ_KQ948560.1"/>
</dbReference>
<dbReference type="GeneID" id="91428322"/>
<name>A0A101QRL2_9ACTN</name>
<dbReference type="EMBL" id="LMWS01000035">
    <property type="protein sequence ID" value="KUN34819.1"/>
    <property type="molecule type" value="Genomic_DNA"/>
</dbReference>
<dbReference type="STRING" id="68231.AQJ30_27500"/>
<keyword evidence="2" id="KW-1185">Reference proteome</keyword>
<dbReference type="AlphaFoldDB" id="A0A101QRL2"/>
<organism evidence="1 2">
    <name type="scientific">Streptomyces longwoodensis</name>
    <dbReference type="NCBI Taxonomy" id="68231"/>
    <lineage>
        <taxon>Bacteria</taxon>
        <taxon>Bacillati</taxon>
        <taxon>Actinomycetota</taxon>
        <taxon>Actinomycetes</taxon>
        <taxon>Kitasatosporales</taxon>
        <taxon>Streptomycetaceae</taxon>
        <taxon>Streptomyces</taxon>
    </lineage>
</organism>
<proteinExistence type="predicted"/>
<protein>
    <submittedName>
        <fullName evidence="1">Uncharacterized protein</fullName>
    </submittedName>
</protein>
<sequence length="115" mass="12180">MPSLDELCQTSTGLLAASVLAPYAPLLAMAAETEAQLHRYLARAAALGASETQAEEVLEQVTAKAEQLQRAGADVTPADIADEAWRCLVLHTGGLPYLPFMAYAEGLLHRDTAEG</sequence>
<accession>A0A101QRL2</accession>
<reference evidence="1 2" key="1">
    <citation type="submission" date="2015-10" db="EMBL/GenBank/DDBJ databases">
        <title>Draft genome sequence of Streptomyces longwoodensis DSM 41677, type strain for the species Streptomyces longwoodensis.</title>
        <authorList>
            <person name="Ruckert C."/>
            <person name="Winkler A."/>
            <person name="Kalinowski J."/>
            <person name="Kampfer P."/>
            <person name="Glaeser S."/>
        </authorList>
    </citation>
    <scope>NUCLEOTIDE SEQUENCE [LARGE SCALE GENOMIC DNA]</scope>
    <source>
        <strain evidence="1 2">DSM 41677</strain>
    </source>
</reference>
<evidence type="ECO:0000313" key="2">
    <source>
        <dbReference type="Proteomes" id="UP000053271"/>
    </source>
</evidence>
<comment type="caution">
    <text evidence="1">The sequence shown here is derived from an EMBL/GenBank/DDBJ whole genome shotgun (WGS) entry which is preliminary data.</text>
</comment>